<comment type="caution">
    <text evidence="2">The sequence shown here is derived from an EMBL/GenBank/DDBJ whole genome shotgun (WGS) entry which is preliminary data.</text>
</comment>
<proteinExistence type="predicted"/>
<feature type="transmembrane region" description="Helical" evidence="1">
    <location>
        <begin position="86"/>
        <end position="107"/>
    </location>
</feature>
<evidence type="ECO:0000256" key="1">
    <source>
        <dbReference type="SAM" id="Phobius"/>
    </source>
</evidence>
<feature type="transmembrane region" description="Helical" evidence="1">
    <location>
        <begin position="114"/>
        <end position="133"/>
    </location>
</feature>
<keyword evidence="1" id="KW-1133">Transmembrane helix</keyword>
<feature type="transmembrane region" description="Helical" evidence="1">
    <location>
        <begin position="139"/>
        <end position="159"/>
    </location>
</feature>
<dbReference type="Proteomes" id="UP001596104">
    <property type="component" value="Unassembled WGS sequence"/>
</dbReference>
<feature type="transmembrane region" description="Helical" evidence="1">
    <location>
        <begin position="180"/>
        <end position="201"/>
    </location>
</feature>
<keyword evidence="1" id="KW-0812">Transmembrane</keyword>
<feature type="transmembrane region" description="Helical" evidence="1">
    <location>
        <begin position="245"/>
        <end position="266"/>
    </location>
</feature>
<evidence type="ECO:0000313" key="3">
    <source>
        <dbReference type="Proteomes" id="UP001596104"/>
    </source>
</evidence>
<accession>A0ABW0H7J0</accession>
<protein>
    <recommendedName>
        <fullName evidence="4">HTTM domain-containing protein</fullName>
    </recommendedName>
</protein>
<dbReference type="RefSeq" id="WP_377008128.1">
    <property type="nucleotide sequence ID" value="NZ_JBHSLV010000019.1"/>
</dbReference>
<feature type="transmembrane region" description="Helical" evidence="1">
    <location>
        <begin position="37"/>
        <end position="57"/>
    </location>
</feature>
<organism evidence="2 3">
    <name type="scientific">Bosea vestrisii</name>
    <dbReference type="NCBI Taxonomy" id="151416"/>
    <lineage>
        <taxon>Bacteria</taxon>
        <taxon>Pseudomonadati</taxon>
        <taxon>Pseudomonadota</taxon>
        <taxon>Alphaproteobacteria</taxon>
        <taxon>Hyphomicrobiales</taxon>
        <taxon>Boseaceae</taxon>
        <taxon>Bosea</taxon>
    </lineage>
</organism>
<gene>
    <name evidence="2" type="ORF">ACFPPC_11035</name>
</gene>
<evidence type="ECO:0008006" key="4">
    <source>
        <dbReference type="Google" id="ProtNLM"/>
    </source>
</evidence>
<keyword evidence="3" id="KW-1185">Reference proteome</keyword>
<evidence type="ECO:0000313" key="2">
    <source>
        <dbReference type="EMBL" id="MFC5393168.1"/>
    </source>
</evidence>
<feature type="transmembrane region" description="Helical" evidence="1">
    <location>
        <begin position="278"/>
        <end position="297"/>
    </location>
</feature>
<name>A0ABW0H7J0_9HYPH</name>
<dbReference type="EMBL" id="JBHSLV010000019">
    <property type="protein sequence ID" value="MFC5393168.1"/>
    <property type="molecule type" value="Genomic_DNA"/>
</dbReference>
<reference evidence="3" key="1">
    <citation type="journal article" date="2019" name="Int. J. Syst. Evol. Microbiol.">
        <title>The Global Catalogue of Microorganisms (GCM) 10K type strain sequencing project: providing services to taxonomists for standard genome sequencing and annotation.</title>
        <authorList>
            <consortium name="The Broad Institute Genomics Platform"/>
            <consortium name="The Broad Institute Genome Sequencing Center for Infectious Disease"/>
            <person name="Wu L."/>
            <person name="Ma J."/>
        </authorList>
    </citation>
    <scope>NUCLEOTIDE SEQUENCE [LARGE SCALE GENOMIC DNA]</scope>
    <source>
        <strain evidence="3">CGMCC 1.16326</strain>
    </source>
</reference>
<feature type="transmembrane region" description="Helical" evidence="1">
    <location>
        <begin position="333"/>
        <end position="355"/>
    </location>
</feature>
<keyword evidence="1" id="KW-0472">Membrane</keyword>
<sequence>MKTTAIARWAPFSSLKEGTERYFFREGFELQLGMCRVFLFSAVLLSAINQIALFNAFGWPSDWLRAHVEYNPFGILILFGKSPPNWLIDASAVVAPIAGILAVIGFLTRPAMIVATISTIILVCVREGIAPYWSHGYNLIFYCALPFMFSRAGASLSIDRAIWKRRPSWSHGRPVAPGEASWPVVAGLVAACAFFYGAFWAKLYWGGPIAWWDSDNMRFSLAVTWLGYDVQNIPWYVETMWSSPFLYKAAGLFHLFLQAAPIAALFSLRRPYARLVEGVFYSMSTLGLGFIMGLWQYHWLFIGCFFIDWDYFRARFAGAVPPSTESSDLKLVAYRRLIIVGLALFLGAIHVMFLLQIRRGTVALYPLSALDFYASVRAETPYDEHRGYHDYRCEYALRYPTCEAVGLPDEGTPAASKPLGRGDFSCSGGEVRLRHFNIDFASYCWRAGSPEALRTLLGKALDLTGYLPQAATRRMPWRYSAPMPRAMPIAISLRQQRIEYPAYPAAPDPIIRQEGLKAILASDGTMKAVTGRIIRDDETKKLALKLDVAGLSSPELTVEYKSRVMSASQDQPSRAAPGRWRGTTFLLDEDAIDKPAYLTVKVREKDGAVHEFYDVAWWF</sequence>